<dbReference type="SUPFAM" id="SSF88659">
    <property type="entry name" value="Sigma3 and sigma4 domains of RNA polymerase sigma factors"/>
    <property type="match status" value="1"/>
</dbReference>
<evidence type="ECO:0000256" key="4">
    <source>
        <dbReference type="ARBA" id="ARBA00023125"/>
    </source>
</evidence>
<dbReference type="Proteomes" id="UP001221597">
    <property type="component" value="Chromosome"/>
</dbReference>
<comment type="similarity">
    <text evidence="1">Belongs to the sigma-70 factor family. ECF subfamily.</text>
</comment>
<dbReference type="InterPro" id="IPR014284">
    <property type="entry name" value="RNA_pol_sigma-70_dom"/>
</dbReference>
<dbReference type="Gene3D" id="1.10.10.10">
    <property type="entry name" value="Winged helix-like DNA-binding domain superfamily/Winged helix DNA-binding domain"/>
    <property type="match status" value="1"/>
</dbReference>
<dbReference type="InterPro" id="IPR013249">
    <property type="entry name" value="RNA_pol_sigma70_r4_t2"/>
</dbReference>
<gene>
    <name evidence="8" type="ORF">P9989_11300</name>
</gene>
<dbReference type="PANTHER" id="PTHR43133">
    <property type="entry name" value="RNA POLYMERASE ECF-TYPE SIGMA FACTO"/>
    <property type="match status" value="1"/>
</dbReference>
<keyword evidence="2" id="KW-0805">Transcription regulation</keyword>
<evidence type="ECO:0000259" key="7">
    <source>
        <dbReference type="Pfam" id="PF08281"/>
    </source>
</evidence>
<dbReference type="InterPro" id="IPR007627">
    <property type="entry name" value="RNA_pol_sigma70_r2"/>
</dbReference>
<keyword evidence="4" id="KW-0238">DNA-binding</keyword>
<evidence type="ECO:0000256" key="5">
    <source>
        <dbReference type="ARBA" id="ARBA00023163"/>
    </source>
</evidence>
<evidence type="ECO:0000313" key="9">
    <source>
        <dbReference type="Proteomes" id="UP001221597"/>
    </source>
</evidence>
<proteinExistence type="inferred from homology"/>
<dbReference type="InterPro" id="IPR013325">
    <property type="entry name" value="RNA_pol_sigma_r2"/>
</dbReference>
<dbReference type="CDD" id="cd06171">
    <property type="entry name" value="Sigma70_r4"/>
    <property type="match status" value="1"/>
</dbReference>
<evidence type="ECO:0000259" key="6">
    <source>
        <dbReference type="Pfam" id="PF04542"/>
    </source>
</evidence>
<dbReference type="RefSeq" id="WP_283075029.1">
    <property type="nucleotide sequence ID" value="NZ_CP121671.1"/>
</dbReference>
<name>A0ABY8IUY8_9BACI</name>
<dbReference type="InterPro" id="IPR039425">
    <property type="entry name" value="RNA_pol_sigma-70-like"/>
</dbReference>
<organism evidence="8 9">
    <name type="scientific">Halobacillus naozhouensis</name>
    <dbReference type="NCBI Taxonomy" id="554880"/>
    <lineage>
        <taxon>Bacteria</taxon>
        <taxon>Bacillati</taxon>
        <taxon>Bacillota</taxon>
        <taxon>Bacilli</taxon>
        <taxon>Bacillales</taxon>
        <taxon>Bacillaceae</taxon>
        <taxon>Halobacillus</taxon>
    </lineage>
</organism>
<evidence type="ECO:0000313" key="8">
    <source>
        <dbReference type="EMBL" id="WFT72998.1"/>
    </source>
</evidence>
<evidence type="ECO:0000256" key="3">
    <source>
        <dbReference type="ARBA" id="ARBA00023082"/>
    </source>
</evidence>
<keyword evidence="9" id="KW-1185">Reference proteome</keyword>
<accession>A0ABY8IUY8</accession>
<evidence type="ECO:0000256" key="1">
    <source>
        <dbReference type="ARBA" id="ARBA00010641"/>
    </source>
</evidence>
<reference evidence="8 9" key="1">
    <citation type="submission" date="2023-04" db="EMBL/GenBank/DDBJ databases">
        <title>Genome sequence of Halobacillus naozhouensis KACC 21980.</title>
        <authorList>
            <person name="Kim S."/>
            <person name="Heo J."/>
            <person name="Kwon S.-W."/>
        </authorList>
    </citation>
    <scope>NUCLEOTIDE SEQUENCE [LARGE SCALE GENOMIC DNA]</scope>
    <source>
        <strain evidence="8 9">KCTC 13234</strain>
    </source>
</reference>
<feature type="domain" description="RNA polymerase sigma factor 70 region 4 type 2" evidence="7">
    <location>
        <begin position="109"/>
        <end position="160"/>
    </location>
</feature>
<dbReference type="EMBL" id="CP121671">
    <property type="protein sequence ID" value="WFT72998.1"/>
    <property type="molecule type" value="Genomic_DNA"/>
</dbReference>
<protein>
    <submittedName>
        <fullName evidence="8">RNA polymerase sigma factor</fullName>
    </submittedName>
</protein>
<evidence type="ECO:0000256" key="2">
    <source>
        <dbReference type="ARBA" id="ARBA00023015"/>
    </source>
</evidence>
<keyword evidence="3" id="KW-0731">Sigma factor</keyword>
<dbReference type="PANTHER" id="PTHR43133:SF8">
    <property type="entry name" value="RNA POLYMERASE SIGMA FACTOR HI_1459-RELATED"/>
    <property type="match status" value="1"/>
</dbReference>
<dbReference type="Pfam" id="PF04542">
    <property type="entry name" value="Sigma70_r2"/>
    <property type="match status" value="1"/>
</dbReference>
<dbReference type="SUPFAM" id="SSF88946">
    <property type="entry name" value="Sigma2 domain of RNA polymerase sigma factors"/>
    <property type="match status" value="1"/>
</dbReference>
<dbReference type="Pfam" id="PF08281">
    <property type="entry name" value="Sigma70_r4_2"/>
    <property type="match status" value="1"/>
</dbReference>
<sequence>MRPLVHNTPIAKETDFEAAIKNYIPDLQKYCLSLTKSKWDGGDLMQDTLAKAYKDWIRSQKPIVKAYLFRIASNTWIDGHRKTKIKEELGKDLSVFSQKETSISDPVYRAIELLLRELSPKQRVVMLLVEGLGLTAKETAEMLSASEGSIKATLHRARKKVKKINYSYENSDRGGEDPILYVTALRNGNPSTFVQFYHQETQGLRMIMGDLESRLATLPAAHTIKGEACAYLLLSFATKKGDILFIPFYQEELFALLLQIKEGSKGLLLAS</sequence>
<dbReference type="InterPro" id="IPR013324">
    <property type="entry name" value="RNA_pol_sigma_r3/r4-like"/>
</dbReference>
<dbReference type="InterPro" id="IPR036388">
    <property type="entry name" value="WH-like_DNA-bd_sf"/>
</dbReference>
<feature type="domain" description="RNA polymerase sigma-70 region 2" evidence="6">
    <location>
        <begin position="20"/>
        <end position="84"/>
    </location>
</feature>
<dbReference type="Gene3D" id="1.10.1740.10">
    <property type="match status" value="1"/>
</dbReference>
<dbReference type="NCBIfam" id="TIGR02937">
    <property type="entry name" value="sigma70-ECF"/>
    <property type="match status" value="1"/>
</dbReference>
<keyword evidence="5" id="KW-0804">Transcription</keyword>